<evidence type="ECO:0000313" key="3">
    <source>
        <dbReference type="EMBL" id="KFK41158.1"/>
    </source>
</evidence>
<dbReference type="Gene3D" id="3.40.50.150">
    <property type="entry name" value="Vaccinia Virus protein VP39"/>
    <property type="match status" value="1"/>
</dbReference>
<keyword evidence="2" id="KW-0472">Membrane</keyword>
<keyword evidence="1" id="KW-0489">Methyltransferase</keyword>
<accession>A0A087HGA6</accession>
<dbReference type="GO" id="GO:0008171">
    <property type="term" value="F:O-methyltransferase activity"/>
    <property type="evidence" value="ECO:0007669"/>
    <property type="project" value="UniProtKB-UniRule"/>
</dbReference>
<dbReference type="eggNOG" id="KOG2899">
    <property type="taxonomic scope" value="Eukaryota"/>
</dbReference>
<keyword evidence="4" id="KW-1185">Reference proteome</keyword>
<dbReference type="GO" id="GO:0008173">
    <property type="term" value="F:RNA methyltransferase activity"/>
    <property type="evidence" value="ECO:0007669"/>
    <property type="project" value="UniProtKB-UniRule"/>
</dbReference>
<evidence type="ECO:0000256" key="2">
    <source>
        <dbReference type="SAM" id="Phobius"/>
    </source>
</evidence>
<protein>
    <recommendedName>
        <fullName evidence="1">RNA methyltransferase</fullName>
        <ecNumber evidence="1">2.1.1.-</ecNumber>
    </recommendedName>
</protein>
<dbReference type="eggNOG" id="KOG1335">
    <property type="taxonomic scope" value="Eukaryota"/>
</dbReference>
<reference evidence="4" key="1">
    <citation type="journal article" date="2015" name="Nat. Plants">
        <title>Genome expansion of Arabis alpina linked with retrotransposition and reduced symmetric DNA methylation.</title>
        <authorList>
            <person name="Willing E.M."/>
            <person name="Rawat V."/>
            <person name="Mandakova T."/>
            <person name="Maumus F."/>
            <person name="James G.V."/>
            <person name="Nordstroem K.J."/>
            <person name="Becker C."/>
            <person name="Warthmann N."/>
            <person name="Chica C."/>
            <person name="Szarzynska B."/>
            <person name="Zytnicki M."/>
            <person name="Albani M.C."/>
            <person name="Kiefer C."/>
            <person name="Bergonzi S."/>
            <person name="Castaings L."/>
            <person name="Mateos J.L."/>
            <person name="Berns M.C."/>
            <person name="Bujdoso N."/>
            <person name="Piofczyk T."/>
            <person name="de Lorenzo L."/>
            <person name="Barrero-Sicilia C."/>
            <person name="Mateos I."/>
            <person name="Piednoel M."/>
            <person name="Hagmann J."/>
            <person name="Chen-Min-Tao R."/>
            <person name="Iglesias-Fernandez R."/>
            <person name="Schuster S.C."/>
            <person name="Alonso-Blanco C."/>
            <person name="Roudier F."/>
            <person name="Carbonero P."/>
            <person name="Paz-Ares J."/>
            <person name="Davis S.J."/>
            <person name="Pecinka A."/>
            <person name="Quesneville H."/>
            <person name="Colot V."/>
            <person name="Lysak M.A."/>
            <person name="Weigel D."/>
            <person name="Coupland G."/>
            <person name="Schneeberger K."/>
        </authorList>
    </citation>
    <scope>NUCLEOTIDE SEQUENCE [LARGE SCALE GENOMIC DNA]</scope>
    <source>
        <strain evidence="4">cv. Pajares</strain>
    </source>
</reference>
<evidence type="ECO:0000256" key="1">
    <source>
        <dbReference type="RuleBase" id="RU367087"/>
    </source>
</evidence>
<dbReference type="GO" id="GO:0032259">
    <property type="term" value="P:methylation"/>
    <property type="evidence" value="ECO:0007669"/>
    <property type="project" value="UniProtKB-KW"/>
</dbReference>
<dbReference type="InterPro" id="IPR029063">
    <property type="entry name" value="SAM-dependent_MTases_sf"/>
</dbReference>
<keyword evidence="2" id="KW-1133">Transmembrane helix</keyword>
<dbReference type="GO" id="GO:0040031">
    <property type="term" value="P:snRNA modification"/>
    <property type="evidence" value="ECO:0007669"/>
    <property type="project" value="TreeGrafter"/>
</dbReference>
<keyword evidence="1" id="KW-0808">Transferase</keyword>
<dbReference type="EMBL" id="CM002870">
    <property type="protein sequence ID" value="KFK41158.1"/>
    <property type="molecule type" value="Genomic_DNA"/>
</dbReference>
<organism evidence="3 4">
    <name type="scientific">Arabis alpina</name>
    <name type="common">Alpine rock-cress</name>
    <dbReference type="NCBI Taxonomy" id="50452"/>
    <lineage>
        <taxon>Eukaryota</taxon>
        <taxon>Viridiplantae</taxon>
        <taxon>Streptophyta</taxon>
        <taxon>Embryophyta</taxon>
        <taxon>Tracheophyta</taxon>
        <taxon>Spermatophyta</taxon>
        <taxon>Magnoliopsida</taxon>
        <taxon>eudicotyledons</taxon>
        <taxon>Gunneridae</taxon>
        <taxon>Pentapetalae</taxon>
        <taxon>rosids</taxon>
        <taxon>malvids</taxon>
        <taxon>Brassicales</taxon>
        <taxon>Brassicaceae</taxon>
        <taxon>Arabideae</taxon>
        <taxon>Arabis</taxon>
    </lineage>
</organism>
<dbReference type="PANTHER" id="PTHR12315">
    <property type="entry name" value="BICOID-INTERACTING PROTEIN RELATED"/>
    <property type="match status" value="1"/>
</dbReference>
<keyword evidence="1" id="KW-0949">S-adenosyl-L-methionine</keyword>
<proteinExistence type="inferred from homology"/>
<dbReference type="Gene3D" id="3.50.50.60">
    <property type="entry name" value="FAD/NAD(P)-binding domain"/>
    <property type="match status" value="1"/>
</dbReference>
<dbReference type="SUPFAM" id="SSF51905">
    <property type="entry name" value="FAD/NAD(P)-binding domain"/>
    <property type="match status" value="1"/>
</dbReference>
<gene>
    <name evidence="3" type="ordered locus">AALP_Aa2g093100</name>
</gene>
<keyword evidence="2" id="KW-0812">Transmembrane</keyword>
<dbReference type="InterPro" id="IPR039772">
    <property type="entry name" value="Bin3-like"/>
</dbReference>
<comment type="similarity">
    <text evidence="1">Belongs to the methyltransferase superfamily.</text>
</comment>
<dbReference type="InterPro" id="IPR036188">
    <property type="entry name" value="FAD/NAD-bd_sf"/>
</dbReference>
<dbReference type="OrthoDB" id="1742228at2759"/>
<dbReference type="AlphaFoldDB" id="A0A087HGA6"/>
<dbReference type="Gramene" id="KFK41158">
    <property type="protein sequence ID" value="KFK41158"/>
    <property type="gene ID" value="AALP_AA2G093100"/>
</dbReference>
<dbReference type="Proteomes" id="UP000029120">
    <property type="component" value="Chromosome 2"/>
</dbReference>
<evidence type="ECO:0000313" key="4">
    <source>
        <dbReference type="Proteomes" id="UP000029120"/>
    </source>
</evidence>
<feature type="transmembrane region" description="Helical" evidence="2">
    <location>
        <begin position="57"/>
        <end position="76"/>
    </location>
</feature>
<dbReference type="EC" id="2.1.1.-" evidence="1"/>
<name>A0A087HGA6_ARAAL</name>
<dbReference type="PANTHER" id="PTHR12315:SF0">
    <property type="entry name" value="7SK SNRNA METHYLPHOSPHATE CAPPING ENZYME"/>
    <property type="match status" value="1"/>
</dbReference>
<sequence length="173" mass="20105">MRRRVIGGGPVALIKAVQLGLKTKCIEKRGALGCTCLNVGCNPSEVADMIRREAVKLLRIILIILSLIHIWNLLSLDKREEIMRKWSNEEKQKQQQGQGNPSKKKKIQEVFPFGNYRNYYGYRISHDMDEDPRLKVMKKEWFEDKDSLDIGFNRILGLKLFNVVSNFGVQFFF</sequence>
<dbReference type="GO" id="GO:0017069">
    <property type="term" value="F:snRNA binding"/>
    <property type="evidence" value="ECO:0007669"/>
    <property type="project" value="TreeGrafter"/>
</dbReference>